<keyword evidence="2" id="KW-1185">Reference proteome</keyword>
<dbReference type="HOGENOM" id="CLU_1230697_0_0_1"/>
<proteinExistence type="predicted"/>
<protein>
    <submittedName>
        <fullName evidence="1">Uncharacterized protein</fullName>
    </submittedName>
</protein>
<evidence type="ECO:0000313" key="2">
    <source>
        <dbReference type="Proteomes" id="UP000054248"/>
    </source>
</evidence>
<organism evidence="1 2">
    <name type="scientific">Tulasnella calospora MUT 4182</name>
    <dbReference type="NCBI Taxonomy" id="1051891"/>
    <lineage>
        <taxon>Eukaryota</taxon>
        <taxon>Fungi</taxon>
        <taxon>Dikarya</taxon>
        <taxon>Basidiomycota</taxon>
        <taxon>Agaricomycotina</taxon>
        <taxon>Agaricomycetes</taxon>
        <taxon>Cantharellales</taxon>
        <taxon>Tulasnellaceae</taxon>
        <taxon>Tulasnella</taxon>
    </lineage>
</organism>
<reference evidence="2" key="2">
    <citation type="submission" date="2015-01" db="EMBL/GenBank/DDBJ databases">
        <title>Evolutionary Origins and Diversification of the Mycorrhizal Mutualists.</title>
        <authorList>
            <consortium name="DOE Joint Genome Institute"/>
            <consortium name="Mycorrhizal Genomics Consortium"/>
            <person name="Kohler A."/>
            <person name="Kuo A."/>
            <person name="Nagy L.G."/>
            <person name="Floudas D."/>
            <person name="Copeland A."/>
            <person name="Barry K.W."/>
            <person name="Cichocki N."/>
            <person name="Veneault-Fourrey C."/>
            <person name="LaButti K."/>
            <person name="Lindquist E.A."/>
            <person name="Lipzen A."/>
            <person name="Lundell T."/>
            <person name="Morin E."/>
            <person name="Murat C."/>
            <person name="Riley R."/>
            <person name="Ohm R."/>
            <person name="Sun H."/>
            <person name="Tunlid A."/>
            <person name="Henrissat B."/>
            <person name="Grigoriev I.V."/>
            <person name="Hibbett D.S."/>
            <person name="Martin F."/>
        </authorList>
    </citation>
    <scope>NUCLEOTIDE SEQUENCE [LARGE SCALE GENOMIC DNA]</scope>
    <source>
        <strain evidence="2">MUT 4182</strain>
    </source>
</reference>
<dbReference type="EMBL" id="KN822994">
    <property type="protein sequence ID" value="KIO28436.1"/>
    <property type="molecule type" value="Genomic_DNA"/>
</dbReference>
<dbReference type="Proteomes" id="UP000054248">
    <property type="component" value="Unassembled WGS sequence"/>
</dbReference>
<accession>A0A0C3QLH1</accession>
<dbReference type="OrthoDB" id="2568455at2759"/>
<gene>
    <name evidence="1" type="ORF">M407DRAFT_71806</name>
</gene>
<name>A0A0C3QLH1_9AGAM</name>
<reference evidence="1 2" key="1">
    <citation type="submission" date="2014-04" db="EMBL/GenBank/DDBJ databases">
        <authorList>
            <consortium name="DOE Joint Genome Institute"/>
            <person name="Kuo A."/>
            <person name="Girlanda M."/>
            <person name="Perotto S."/>
            <person name="Kohler A."/>
            <person name="Nagy L.G."/>
            <person name="Floudas D."/>
            <person name="Copeland A."/>
            <person name="Barry K.W."/>
            <person name="Cichocki N."/>
            <person name="Veneault-Fourrey C."/>
            <person name="LaButti K."/>
            <person name="Lindquist E.A."/>
            <person name="Lipzen A."/>
            <person name="Lundell T."/>
            <person name="Morin E."/>
            <person name="Murat C."/>
            <person name="Sun H."/>
            <person name="Tunlid A."/>
            <person name="Henrissat B."/>
            <person name="Grigoriev I.V."/>
            <person name="Hibbett D.S."/>
            <person name="Martin F."/>
            <person name="Nordberg H.P."/>
            <person name="Cantor M.N."/>
            <person name="Hua S.X."/>
        </authorList>
    </citation>
    <scope>NUCLEOTIDE SEQUENCE [LARGE SCALE GENOMIC DNA]</scope>
    <source>
        <strain evidence="1 2">MUT 4182</strain>
    </source>
</reference>
<sequence length="225" mass="24798">MEGYLTTQVRWRTWNSELPLHGIPSADHPLHVRTPPHTPSCPQFAPIWRPSPNIVELGQFFAQDAAAGTAMTDTLAALPPSQKATYTKLQASVRSAYHTWTSLRRLQEFRAFLASTTPGASLTPPARSDPHSPLARKERLERFTRFINAFCQPGTPGTHPFFEGLYGLLRLQSLGENLGGAGSVRIEWEVDDSVFLESGGKEFTTEAIDNLKGVSVRMPAAEKSV</sequence>
<evidence type="ECO:0000313" key="1">
    <source>
        <dbReference type="EMBL" id="KIO28436.1"/>
    </source>
</evidence>
<dbReference type="AlphaFoldDB" id="A0A0C3QLH1"/>